<reference evidence="3" key="1">
    <citation type="submission" date="2025-08" db="UniProtKB">
        <authorList>
            <consortium name="RefSeq"/>
        </authorList>
    </citation>
    <scope>IDENTIFICATION</scope>
    <source>
        <tissue evidence="3">Blood</tissue>
    </source>
</reference>
<dbReference type="RefSeq" id="XP_022378221.1">
    <property type="nucleotide sequence ID" value="XM_022522513.1"/>
</dbReference>
<protein>
    <submittedName>
        <fullName evidence="3">Basic proline-rich protein-like</fullName>
    </submittedName>
</protein>
<dbReference type="AlphaFoldDB" id="A0A2Y9KWZ4"/>
<accession>A0A2Y9KWZ4</accession>
<feature type="compositionally biased region" description="Low complexity" evidence="1">
    <location>
        <begin position="97"/>
        <end position="106"/>
    </location>
</feature>
<name>A0A2Y9KWZ4_ENHLU</name>
<dbReference type="Proteomes" id="UP000248482">
    <property type="component" value="Unplaced"/>
</dbReference>
<feature type="compositionally biased region" description="Low complexity" evidence="1">
    <location>
        <begin position="182"/>
        <end position="195"/>
    </location>
</feature>
<evidence type="ECO:0000313" key="2">
    <source>
        <dbReference type="Proteomes" id="UP000248482"/>
    </source>
</evidence>
<dbReference type="KEGG" id="elk:111159860"/>
<keyword evidence="2" id="KW-1185">Reference proteome</keyword>
<gene>
    <name evidence="3" type="primary">LOC111159860</name>
</gene>
<feature type="region of interest" description="Disordered" evidence="1">
    <location>
        <begin position="1"/>
        <end position="46"/>
    </location>
</feature>
<feature type="region of interest" description="Disordered" evidence="1">
    <location>
        <begin position="86"/>
        <end position="214"/>
    </location>
</feature>
<feature type="compositionally biased region" description="Polar residues" evidence="1">
    <location>
        <begin position="117"/>
        <end position="130"/>
    </location>
</feature>
<proteinExistence type="predicted"/>
<sequence length="262" mass="27348">MLKGTKIKLIYPQPQTNSTGLSRVAPGQAPGPKRPGLRSAPGGVFTAGRSPLLGAACPVRAPSVPHGPGFPSVPPHRAQRRLLSPPESCFHGSLRGPLLTNSLSSPVPNPPPAGTSFRRSPSGSHHTPTSDPRLREAQGRRKPSVARSGPPGCVRGPSGPESTSPTRLPGAPVAIHPRLSRRLAPLPALSPSPCRTRTRAPRPPGFARPSPRPAPLAPRLCQLLARPLSLALAPQLPSPLARPVLSLLQPTARHFLPGGLRG</sequence>
<dbReference type="GeneID" id="111159860"/>
<evidence type="ECO:0000256" key="1">
    <source>
        <dbReference type="SAM" id="MobiDB-lite"/>
    </source>
</evidence>
<evidence type="ECO:0000313" key="3">
    <source>
        <dbReference type="RefSeq" id="XP_022378221.1"/>
    </source>
</evidence>
<organism evidence="2 3">
    <name type="scientific">Enhydra lutris kenyoni</name>
    <name type="common">northern sea otter</name>
    <dbReference type="NCBI Taxonomy" id="391180"/>
    <lineage>
        <taxon>Eukaryota</taxon>
        <taxon>Metazoa</taxon>
        <taxon>Chordata</taxon>
        <taxon>Craniata</taxon>
        <taxon>Vertebrata</taxon>
        <taxon>Euteleostomi</taxon>
        <taxon>Mammalia</taxon>
        <taxon>Eutheria</taxon>
        <taxon>Laurasiatheria</taxon>
        <taxon>Carnivora</taxon>
        <taxon>Caniformia</taxon>
        <taxon>Musteloidea</taxon>
        <taxon>Mustelidae</taxon>
        <taxon>Lutrinae</taxon>
        <taxon>Enhydra</taxon>
    </lineage>
</organism>
<feature type="compositionally biased region" description="Pro residues" evidence="1">
    <location>
        <begin position="201"/>
        <end position="214"/>
    </location>
</feature>